<dbReference type="GO" id="GO:0016740">
    <property type="term" value="F:transferase activity"/>
    <property type="evidence" value="ECO:0007669"/>
    <property type="project" value="UniProtKB-KW"/>
</dbReference>
<dbReference type="KEGG" id="hro:HELRODRAFT_171506"/>
<accession>T1F4C9</accession>
<proteinExistence type="inferred from homology"/>
<keyword evidence="3" id="KW-0378">Hydrolase</keyword>
<dbReference type="EMBL" id="KB096365">
    <property type="protein sequence ID" value="ESO05167.1"/>
    <property type="molecule type" value="Genomic_DNA"/>
</dbReference>
<evidence type="ECO:0000313" key="9">
    <source>
        <dbReference type="Proteomes" id="UP000015101"/>
    </source>
</evidence>
<dbReference type="RefSeq" id="XP_009016482.1">
    <property type="nucleotide sequence ID" value="XM_009018234.1"/>
</dbReference>
<dbReference type="Proteomes" id="UP000015101">
    <property type="component" value="Unassembled WGS sequence"/>
</dbReference>
<evidence type="ECO:0000313" key="7">
    <source>
        <dbReference type="EMBL" id="ESO05167.1"/>
    </source>
</evidence>
<dbReference type="GO" id="GO:0005886">
    <property type="term" value="C:plasma membrane"/>
    <property type="evidence" value="ECO:0000318"/>
    <property type="project" value="GO_Central"/>
</dbReference>
<evidence type="ECO:0000256" key="4">
    <source>
        <dbReference type="ARBA" id="ARBA00023027"/>
    </source>
</evidence>
<dbReference type="GO" id="GO:0016849">
    <property type="term" value="F:phosphorus-oxygen lyase activity"/>
    <property type="evidence" value="ECO:0000318"/>
    <property type="project" value="GO_Central"/>
</dbReference>
<dbReference type="OMA" id="ASAHEMT"/>
<reference evidence="8" key="3">
    <citation type="submission" date="2015-06" db="UniProtKB">
        <authorList>
            <consortium name="EnsemblMetazoa"/>
        </authorList>
    </citation>
    <scope>IDENTIFICATION</scope>
</reference>
<organism evidence="8 9">
    <name type="scientific">Helobdella robusta</name>
    <name type="common">Californian leech</name>
    <dbReference type="NCBI Taxonomy" id="6412"/>
    <lineage>
        <taxon>Eukaryota</taxon>
        <taxon>Metazoa</taxon>
        <taxon>Spiralia</taxon>
        <taxon>Lophotrochozoa</taxon>
        <taxon>Annelida</taxon>
        <taxon>Clitellata</taxon>
        <taxon>Hirudinea</taxon>
        <taxon>Rhynchobdellida</taxon>
        <taxon>Glossiphoniidae</taxon>
        <taxon>Helobdella</taxon>
    </lineage>
</organism>
<dbReference type="CTD" id="20203678"/>
<comment type="similarity">
    <text evidence="1">Belongs to the ADP-ribosyl cyclase family.</text>
</comment>
<dbReference type="AlphaFoldDB" id="T1F4C9"/>
<dbReference type="EnsemblMetazoa" id="HelroT171506">
    <property type="protein sequence ID" value="HelroP171506"/>
    <property type="gene ID" value="HelroG171506"/>
</dbReference>
<dbReference type="SUPFAM" id="SSF52309">
    <property type="entry name" value="N-(deoxy)ribosyltransferase-like"/>
    <property type="match status" value="1"/>
</dbReference>
<name>T1F4C9_HELRO</name>
<dbReference type="Pfam" id="PF02267">
    <property type="entry name" value="Rib_hydrolayse"/>
    <property type="match status" value="1"/>
</dbReference>
<keyword evidence="9" id="KW-1185">Reference proteome</keyword>
<evidence type="ECO:0000256" key="2">
    <source>
        <dbReference type="ARBA" id="ARBA00022679"/>
    </source>
</evidence>
<feature type="signal peptide" evidence="6">
    <location>
        <begin position="1"/>
        <end position="23"/>
    </location>
</feature>
<dbReference type="PANTHER" id="PTHR10912:SF7">
    <property type="entry name" value="ADP-RIBOSYL CYCLASE_CYCLIC ADP-RIBOSE HYDROLASE"/>
    <property type="match status" value="1"/>
</dbReference>
<feature type="chain" id="PRO_5010980247" evidence="6">
    <location>
        <begin position="24"/>
        <end position="264"/>
    </location>
</feature>
<reference evidence="7 9" key="2">
    <citation type="journal article" date="2013" name="Nature">
        <title>Insights into bilaterian evolution from three spiralian genomes.</title>
        <authorList>
            <person name="Simakov O."/>
            <person name="Marletaz F."/>
            <person name="Cho S.J."/>
            <person name="Edsinger-Gonzales E."/>
            <person name="Havlak P."/>
            <person name="Hellsten U."/>
            <person name="Kuo D.H."/>
            <person name="Larsson T."/>
            <person name="Lv J."/>
            <person name="Arendt D."/>
            <person name="Savage R."/>
            <person name="Osoegawa K."/>
            <person name="de Jong P."/>
            <person name="Grimwood J."/>
            <person name="Chapman J.A."/>
            <person name="Shapiro H."/>
            <person name="Aerts A."/>
            <person name="Otillar R.P."/>
            <person name="Terry A.Y."/>
            <person name="Boore J.L."/>
            <person name="Grigoriev I.V."/>
            <person name="Lindberg D.R."/>
            <person name="Seaver E.C."/>
            <person name="Weisblat D.A."/>
            <person name="Putnam N.H."/>
            <person name="Rokhsar D.S."/>
        </authorList>
    </citation>
    <scope>NUCLEOTIDE SEQUENCE</scope>
</reference>
<gene>
    <name evidence="8" type="primary">20203678</name>
    <name evidence="7" type="ORF">HELRODRAFT_171506</name>
</gene>
<evidence type="ECO:0000256" key="5">
    <source>
        <dbReference type="ARBA" id="ARBA00023157"/>
    </source>
</evidence>
<keyword evidence="4" id="KW-0520">NAD</keyword>
<dbReference type="GO" id="GO:0030890">
    <property type="term" value="P:positive regulation of B cell proliferation"/>
    <property type="evidence" value="ECO:0000318"/>
    <property type="project" value="GO_Central"/>
</dbReference>
<dbReference type="OrthoDB" id="10028716at2759"/>
<dbReference type="Gene3D" id="3.40.50.720">
    <property type="entry name" value="NAD(P)-binding Rossmann-like Domain"/>
    <property type="match status" value="1"/>
</dbReference>
<sequence>MNNFWTVSSILFIIPVCAFCALGTPPNLRDIYIGKCYEYVEVVKKDAFYRPEEVDCEKLYDLFLEAFVGRDPCDVPPERYRAYVDASAHEMTIHNRALLATGNTKPFIYQIANMGLRYFTMVDTLTVYPVNEFVWCGKKNSDELNTESCPDYGFCVNLSYVTLYSELSRKHVRQMSGTLHVLFNGSSRPMFSFRSYLVQHELIHINKTKVKKILAHVLNIPPHSEAGKSNEGETCQSLLAFREYVEKEGMQYECRENEKLVFPM</sequence>
<dbReference type="InterPro" id="IPR003193">
    <property type="entry name" value="ADP-ribosyl_cyclase"/>
</dbReference>
<dbReference type="EMBL" id="AMQM01003889">
    <property type="status" value="NOT_ANNOTATED_CDS"/>
    <property type="molecule type" value="Genomic_DNA"/>
</dbReference>
<reference evidence="9" key="1">
    <citation type="submission" date="2012-12" db="EMBL/GenBank/DDBJ databases">
        <authorList>
            <person name="Hellsten U."/>
            <person name="Grimwood J."/>
            <person name="Chapman J.A."/>
            <person name="Shapiro H."/>
            <person name="Aerts A."/>
            <person name="Otillar R.P."/>
            <person name="Terry A.Y."/>
            <person name="Boore J.L."/>
            <person name="Simakov O."/>
            <person name="Marletaz F."/>
            <person name="Cho S.-J."/>
            <person name="Edsinger-Gonzales E."/>
            <person name="Havlak P."/>
            <person name="Kuo D.-H."/>
            <person name="Larsson T."/>
            <person name="Lv J."/>
            <person name="Arendt D."/>
            <person name="Savage R."/>
            <person name="Osoegawa K."/>
            <person name="de Jong P."/>
            <person name="Lindberg D.R."/>
            <person name="Seaver E.C."/>
            <person name="Weisblat D.A."/>
            <person name="Putnam N.H."/>
            <person name="Grigoriev I.V."/>
            <person name="Rokhsar D.S."/>
        </authorList>
    </citation>
    <scope>NUCLEOTIDE SEQUENCE</scope>
</reference>
<evidence type="ECO:0000256" key="1">
    <source>
        <dbReference type="ARBA" id="ARBA00005406"/>
    </source>
</evidence>
<protein>
    <submittedName>
        <fullName evidence="7 8">Uncharacterized protein</fullName>
    </submittedName>
</protein>
<evidence type="ECO:0000256" key="3">
    <source>
        <dbReference type="ARBA" id="ARBA00022801"/>
    </source>
</evidence>
<dbReference type="GO" id="GO:0061809">
    <property type="term" value="F:NAD+ nucleosidase activity, cyclic ADP-ribose generating"/>
    <property type="evidence" value="ECO:0007669"/>
    <property type="project" value="InterPro"/>
</dbReference>
<keyword evidence="6" id="KW-0732">Signal</keyword>
<keyword evidence="5" id="KW-1015">Disulfide bond</keyword>
<dbReference type="GeneID" id="20203678"/>
<dbReference type="Gene3D" id="1.20.82.10">
    <property type="entry name" value="ADP Ribosyl Cyclase, Chain A, domain 1"/>
    <property type="match status" value="1"/>
</dbReference>
<keyword evidence="2" id="KW-0808">Transferase</keyword>
<evidence type="ECO:0000313" key="8">
    <source>
        <dbReference type="EnsemblMetazoa" id="HelroP171506"/>
    </source>
</evidence>
<dbReference type="HOGENOM" id="CLU_067834_0_0_1"/>
<dbReference type="PANTHER" id="PTHR10912">
    <property type="entry name" value="ADP-RIBOSYL CYCLASE"/>
    <property type="match status" value="1"/>
</dbReference>
<dbReference type="InParanoid" id="T1F4C9"/>
<evidence type="ECO:0000256" key="6">
    <source>
        <dbReference type="SAM" id="SignalP"/>
    </source>
</evidence>